<feature type="region of interest" description="Disordered" evidence="4">
    <location>
        <begin position="252"/>
        <end position="279"/>
    </location>
</feature>
<feature type="compositionally biased region" description="Basic and acidic residues" evidence="4">
    <location>
        <begin position="269"/>
        <end position="279"/>
    </location>
</feature>
<dbReference type="SUPFAM" id="SSF48445">
    <property type="entry name" value="14-3-3 protein"/>
    <property type="match status" value="1"/>
</dbReference>
<reference evidence="6" key="1">
    <citation type="submission" date="2021-09" db="EMBL/GenBank/DDBJ databases">
        <authorList>
            <person name="Xiao J."/>
            <person name="Zheng R."/>
            <person name="Bai X."/>
            <person name="Pu J."/>
            <person name="Chen H."/>
        </authorList>
    </citation>
    <scope>NUCLEOTIDE SEQUENCE</scope>
    <source>
        <strain evidence="6">Sichuan</strain>
    </source>
</reference>
<dbReference type="PIRSF" id="PIRSF000868">
    <property type="entry name" value="14-3-3"/>
    <property type="match status" value="1"/>
</dbReference>
<name>A0A8K1P7W2_9EIME</name>
<dbReference type="PANTHER" id="PTHR18860">
    <property type="entry name" value="14-3-3 PROTEIN"/>
    <property type="match status" value="1"/>
</dbReference>
<dbReference type="PROSITE" id="PS00796">
    <property type="entry name" value="1433_1"/>
    <property type="match status" value="1"/>
</dbReference>
<dbReference type="CDD" id="cd08774">
    <property type="entry name" value="14-3-3"/>
    <property type="match status" value="1"/>
</dbReference>
<sequence>MIEDIKTVREEHVYKAKLAEQAERYDEMAEAMKNLVENCLDQNSSPPGNRADELTVEERNLLSVAYKNAVGARRASWRIISSVEQKEANRNHMTNKGLAADYRQKVENELNKICQEILTLLSDKLLPRTTDSESRVFYYKMKGDYYRYISEFSNEEGKKASAEQAEESYKRATETAEAELPSTHPIRLGLALNYSVFYYEILNQPQKACEMAKLAFDDAITEFDSVSEDSYKDSTLIMQLLRDNLTLWTSDLQQTQEQQQQPGGGEAAEAPKIEATEQQ</sequence>
<evidence type="ECO:0000256" key="2">
    <source>
        <dbReference type="PIRSR" id="PIRSR000868-1"/>
    </source>
</evidence>
<dbReference type="Pfam" id="PF00244">
    <property type="entry name" value="14-3-3"/>
    <property type="match status" value="1"/>
</dbReference>
<evidence type="ECO:0000256" key="4">
    <source>
        <dbReference type="SAM" id="MobiDB-lite"/>
    </source>
</evidence>
<proteinExistence type="evidence at transcript level"/>
<dbReference type="InterPro" id="IPR000308">
    <property type="entry name" value="14-3-3"/>
</dbReference>
<comment type="similarity">
    <text evidence="1 3">Belongs to the 14-3-3 family.</text>
</comment>
<evidence type="ECO:0000256" key="3">
    <source>
        <dbReference type="RuleBase" id="RU003466"/>
    </source>
</evidence>
<evidence type="ECO:0000313" key="6">
    <source>
        <dbReference type="EMBL" id="UDM59931.1"/>
    </source>
</evidence>
<dbReference type="EMBL" id="OK336700">
    <property type="protein sequence ID" value="UDM59931.1"/>
    <property type="molecule type" value="mRNA"/>
</dbReference>
<dbReference type="SMART" id="SM00101">
    <property type="entry name" value="14_3_3"/>
    <property type="match status" value="1"/>
</dbReference>
<protein>
    <submittedName>
        <fullName evidence="6">14-3-3 protein</fullName>
    </submittedName>
</protein>
<dbReference type="InterPro" id="IPR023410">
    <property type="entry name" value="14-3-3_domain"/>
</dbReference>
<dbReference type="FunFam" id="1.20.190.20:FF:000001">
    <property type="entry name" value="14-3-3 gamma 1"/>
    <property type="match status" value="1"/>
</dbReference>
<dbReference type="InterPro" id="IPR023409">
    <property type="entry name" value="14-3-3_CS"/>
</dbReference>
<organism evidence="6">
    <name type="scientific">Eimeria stiedai</name>
    <dbReference type="NCBI Taxonomy" id="471275"/>
    <lineage>
        <taxon>Eukaryota</taxon>
        <taxon>Sar</taxon>
        <taxon>Alveolata</taxon>
        <taxon>Apicomplexa</taxon>
        <taxon>Conoidasida</taxon>
        <taxon>Coccidia</taxon>
        <taxon>Eucoccidiorida</taxon>
        <taxon>Eimeriorina</taxon>
        <taxon>Eimeriidae</taxon>
        <taxon>Eimeria</taxon>
    </lineage>
</organism>
<dbReference type="PRINTS" id="PR00305">
    <property type="entry name" value="1433ZETA"/>
</dbReference>
<accession>A0A8K1P7W2</accession>
<dbReference type="InterPro" id="IPR036815">
    <property type="entry name" value="14-3-3_dom_sf"/>
</dbReference>
<evidence type="ECO:0000259" key="5">
    <source>
        <dbReference type="SMART" id="SM00101"/>
    </source>
</evidence>
<dbReference type="PROSITE" id="PS00797">
    <property type="entry name" value="1433_2"/>
    <property type="match status" value="1"/>
</dbReference>
<dbReference type="Gene3D" id="1.20.190.20">
    <property type="entry name" value="14-3-3 domain"/>
    <property type="match status" value="1"/>
</dbReference>
<feature type="domain" description="14-3-3" evidence="5">
    <location>
        <begin position="9"/>
        <end position="262"/>
    </location>
</feature>
<dbReference type="AlphaFoldDB" id="A0A8K1P7W2"/>
<feature type="site" description="Interaction with phosphoserine on interacting protein" evidence="2">
    <location>
        <position position="147"/>
    </location>
</feature>
<feature type="site" description="Interaction with phosphoserine on interacting protein" evidence="2">
    <location>
        <position position="74"/>
    </location>
</feature>
<evidence type="ECO:0000256" key="1">
    <source>
        <dbReference type="ARBA" id="ARBA00006141"/>
    </source>
</evidence>